<sequence>MTRTRTDRITWADLPGAVRDQIQDRTGRVRGSRPAGGDRSDITATLDTETGPVFIKGAREGIFARSLRHEARVTPHVAGIAPGLLWQVQTDGWTVLGLEHIAGRHADYSPGSPDLDLLRAAVLQFQDVPLPAHVTQGVERHYGGLDALAGDSLLHTDLHPDNVLITPGRAYIIDWAWACKGAAWAEPAMLAFRLMAAGHDIASAEAWGRSFPTWQDGEPLTAFIHANADSWRQAARRDPQPWKLRAADLARQWAAHHE</sequence>
<comment type="caution">
    <text evidence="2">The sequence shown here is derived from an EMBL/GenBank/DDBJ whole genome shotgun (WGS) entry which is preliminary data.</text>
</comment>
<accession>A0A7W3MTY0</accession>
<gene>
    <name evidence="2" type="ORF">HNR21_000732</name>
</gene>
<dbReference type="Proteomes" id="UP000539313">
    <property type="component" value="Unassembled WGS sequence"/>
</dbReference>
<dbReference type="Pfam" id="PF01636">
    <property type="entry name" value="APH"/>
    <property type="match status" value="1"/>
</dbReference>
<dbReference type="RefSeq" id="WP_182704040.1">
    <property type="nucleotide sequence ID" value="NZ_JACJII010000001.1"/>
</dbReference>
<dbReference type="Gene3D" id="3.90.1200.10">
    <property type="match status" value="1"/>
</dbReference>
<dbReference type="InterPro" id="IPR011009">
    <property type="entry name" value="Kinase-like_dom_sf"/>
</dbReference>
<name>A0A7W3MTY0_9ACTN</name>
<dbReference type="AlphaFoldDB" id="A0A7W3MTY0"/>
<feature type="domain" description="Aminoglycoside phosphotransferase" evidence="1">
    <location>
        <begin position="151"/>
        <end position="228"/>
    </location>
</feature>
<proteinExistence type="predicted"/>
<evidence type="ECO:0000259" key="1">
    <source>
        <dbReference type="Pfam" id="PF01636"/>
    </source>
</evidence>
<keyword evidence="3" id="KW-1185">Reference proteome</keyword>
<dbReference type="EMBL" id="JACJII010000001">
    <property type="protein sequence ID" value="MBA9001850.1"/>
    <property type="molecule type" value="Genomic_DNA"/>
</dbReference>
<dbReference type="SUPFAM" id="SSF56112">
    <property type="entry name" value="Protein kinase-like (PK-like)"/>
    <property type="match status" value="1"/>
</dbReference>
<evidence type="ECO:0000313" key="2">
    <source>
        <dbReference type="EMBL" id="MBA9001850.1"/>
    </source>
</evidence>
<organism evidence="2 3">
    <name type="scientific">Thermomonospora cellulosilytica</name>
    <dbReference type="NCBI Taxonomy" id="1411118"/>
    <lineage>
        <taxon>Bacteria</taxon>
        <taxon>Bacillati</taxon>
        <taxon>Actinomycetota</taxon>
        <taxon>Actinomycetes</taxon>
        <taxon>Streptosporangiales</taxon>
        <taxon>Thermomonosporaceae</taxon>
        <taxon>Thermomonospora</taxon>
    </lineage>
</organism>
<evidence type="ECO:0000313" key="3">
    <source>
        <dbReference type="Proteomes" id="UP000539313"/>
    </source>
</evidence>
<dbReference type="InterPro" id="IPR002575">
    <property type="entry name" value="Aminoglycoside_PTrfase"/>
</dbReference>
<reference evidence="2 3" key="1">
    <citation type="submission" date="2020-08" db="EMBL/GenBank/DDBJ databases">
        <title>Sequencing the genomes of 1000 actinobacteria strains.</title>
        <authorList>
            <person name="Klenk H.-P."/>
        </authorList>
    </citation>
    <scope>NUCLEOTIDE SEQUENCE [LARGE SCALE GENOMIC DNA]</scope>
    <source>
        <strain evidence="2 3">DSM 45823</strain>
    </source>
</reference>
<protein>
    <recommendedName>
        <fullName evidence="1">Aminoglycoside phosphotransferase domain-containing protein</fullName>
    </recommendedName>
</protein>